<dbReference type="PANTHER" id="PTHR12517">
    <property type="entry name" value="VACUOLAR PROTEIN SORTING-ASSOCIATED PROTEIN 13B"/>
    <property type="match status" value="1"/>
</dbReference>
<dbReference type="PANTHER" id="PTHR12517:SF0">
    <property type="entry name" value="INTERMEMBRANE LIPID TRANSFER PROTEIN VPS13B"/>
    <property type="match status" value="1"/>
</dbReference>
<feature type="region of interest" description="Disordered" evidence="1">
    <location>
        <begin position="183"/>
        <end position="210"/>
    </location>
</feature>
<dbReference type="AlphaFoldDB" id="A0A194QL71"/>
<dbReference type="InParanoid" id="A0A194QL71"/>
<organism evidence="2 3">
    <name type="scientific">Papilio machaon</name>
    <name type="common">Old World swallowtail butterfly</name>
    <dbReference type="NCBI Taxonomy" id="76193"/>
    <lineage>
        <taxon>Eukaryota</taxon>
        <taxon>Metazoa</taxon>
        <taxon>Ecdysozoa</taxon>
        <taxon>Arthropoda</taxon>
        <taxon>Hexapoda</taxon>
        <taxon>Insecta</taxon>
        <taxon>Pterygota</taxon>
        <taxon>Neoptera</taxon>
        <taxon>Endopterygota</taxon>
        <taxon>Lepidoptera</taxon>
        <taxon>Glossata</taxon>
        <taxon>Ditrysia</taxon>
        <taxon>Papilionoidea</taxon>
        <taxon>Papilionidae</taxon>
        <taxon>Papilioninae</taxon>
        <taxon>Papilio</taxon>
    </lineage>
</organism>
<dbReference type="STRING" id="76193.A0A194QL71"/>
<evidence type="ECO:0000256" key="1">
    <source>
        <dbReference type="SAM" id="MobiDB-lite"/>
    </source>
</evidence>
<accession>A0A194QL71</accession>
<proteinExistence type="predicted"/>
<keyword evidence="3" id="KW-1185">Reference proteome</keyword>
<sequence>MPKWCVPVGVVSGEQLVQLAGLTVKLRVRTSPHSTLLDIQHVQQHDISASDIRQRLVGSFSNSTLHEKHIDEHRSMERVNATENLMETSSSRLRNNFISRGNFNIKDDLISQSSDTNTIQSLNVKELSVDVERGANAQFSSRGLERELTRSVLAVGIEDNSQVSIVQCLSEADQSSFKELLYGGEQQQRQQQQQQQQQEEGGDGGGWGLGGGERALCEVRGVHIRLAAAADRPPLVALHLDNLLALNHADMHRGRATISVSSLQIDNAQYSSGEYDFAVVATSRAPLPPAPRWPPLWGTAPPQQSSDQDVLNLDIITEAWFVAEQEFCEITEVEVRVGALALYIEDAYVRRLAALLREAWPARDSDECAHVLAAARRVQRPLRLRTLTVMPIDLLLTLHTAAHMYIALDQSPLRLAAFRQRAMVTSVERLTHAFTVHYLSAALLSAGWVVGGLELVGAPVALAARVVGAGGGVRGVASATAAAVLRSLSAAASSLARNLDLLAGDIEHAERAAAARRQPPSSLLAGLTAGLTNFAINILGAVGGLAHHSVVGVCVGEAGGGTALRRGLVGALTKPLSATADLLAYAGQGLLAQTGWDVTPQPRAWSGDEGEASIGPAGVWQRECVRWAFRLADLPAISGFRVLLDNAPLLLIITQKFLVVADPHTERIVEMIDLKSCSVQPLVGHVVELVVKQRRSPKTPDSNGPDEDNEYQISASAMARVARYTGAGSAGIRAELEGGAGASTTGAGPEAGARNLLLRTAPTQTYSLHATLCAAIQHNCAVHFPLL</sequence>
<feature type="compositionally biased region" description="Low complexity" evidence="1">
    <location>
        <begin position="183"/>
        <end position="199"/>
    </location>
</feature>
<name>A0A194QL71_PAPMA</name>
<dbReference type="InterPro" id="IPR039782">
    <property type="entry name" value="VPS13B"/>
</dbReference>
<gene>
    <name evidence="2" type="ORF">RR48_14047</name>
</gene>
<reference evidence="2 3" key="1">
    <citation type="journal article" date="2015" name="Nat. Commun.">
        <title>Outbred genome sequencing and CRISPR/Cas9 gene editing in butterflies.</title>
        <authorList>
            <person name="Li X."/>
            <person name="Fan D."/>
            <person name="Zhang W."/>
            <person name="Liu G."/>
            <person name="Zhang L."/>
            <person name="Zhao L."/>
            <person name="Fang X."/>
            <person name="Chen L."/>
            <person name="Dong Y."/>
            <person name="Chen Y."/>
            <person name="Ding Y."/>
            <person name="Zhao R."/>
            <person name="Feng M."/>
            <person name="Zhu Y."/>
            <person name="Feng Y."/>
            <person name="Jiang X."/>
            <person name="Zhu D."/>
            <person name="Xiang H."/>
            <person name="Feng X."/>
            <person name="Li S."/>
            <person name="Wang J."/>
            <person name="Zhang G."/>
            <person name="Kronforst M.R."/>
            <person name="Wang W."/>
        </authorList>
    </citation>
    <scope>NUCLEOTIDE SEQUENCE [LARGE SCALE GENOMIC DNA]</scope>
    <source>
        <strain evidence="2">Ya'a_city_454_Pm</strain>
        <tissue evidence="2">Whole body</tissue>
    </source>
</reference>
<evidence type="ECO:0000313" key="3">
    <source>
        <dbReference type="Proteomes" id="UP000053240"/>
    </source>
</evidence>
<dbReference type="EMBL" id="KQ461196">
    <property type="protein sequence ID" value="KPJ06308.1"/>
    <property type="molecule type" value="Genomic_DNA"/>
</dbReference>
<dbReference type="Proteomes" id="UP000053240">
    <property type="component" value="Unassembled WGS sequence"/>
</dbReference>
<protein>
    <submittedName>
        <fullName evidence="2">Vacuolar protein sorting-associated protein 13B</fullName>
    </submittedName>
</protein>
<evidence type="ECO:0000313" key="2">
    <source>
        <dbReference type="EMBL" id="KPJ06308.1"/>
    </source>
</evidence>